<name>A0ABP6ILT8_9ACTN</name>
<comment type="caution">
    <text evidence="2">The sequence shown here is derived from an EMBL/GenBank/DDBJ whole genome shotgun (WGS) entry which is preliminary data.</text>
</comment>
<accession>A0ABP6ILT8</accession>
<evidence type="ECO:0000313" key="2">
    <source>
        <dbReference type="EMBL" id="GAA2896591.1"/>
    </source>
</evidence>
<gene>
    <name evidence="2" type="ORF">GCM10010517_61550</name>
</gene>
<feature type="region of interest" description="Disordered" evidence="1">
    <location>
        <begin position="90"/>
        <end position="109"/>
    </location>
</feature>
<organism evidence="2 3">
    <name type="scientific">Streptosporangium fragile</name>
    <dbReference type="NCBI Taxonomy" id="46186"/>
    <lineage>
        <taxon>Bacteria</taxon>
        <taxon>Bacillati</taxon>
        <taxon>Actinomycetota</taxon>
        <taxon>Actinomycetes</taxon>
        <taxon>Streptosporangiales</taxon>
        <taxon>Streptosporangiaceae</taxon>
        <taxon>Streptosporangium</taxon>
    </lineage>
</organism>
<protein>
    <submittedName>
        <fullName evidence="2">Uncharacterized protein</fullName>
    </submittedName>
</protein>
<dbReference type="EMBL" id="BAAAVI010000058">
    <property type="protein sequence ID" value="GAA2896591.1"/>
    <property type="molecule type" value="Genomic_DNA"/>
</dbReference>
<proteinExistence type="predicted"/>
<reference evidence="3" key="1">
    <citation type="journal article" date="2019" name="Int. J. Syst. Evol. Microbiol.">
        <title>The Global Catalogue of Microorganisms (GCM) 10K type strain sequencing project: providing services to taxonomists for standard genome sequencing and annotation.</title>
        <authorList>
            <consortium name="The Broad Institute Genomics Platform"/>
            <consortium name="The Broad Institute Genome Sequencing Center for Infectious Disease"/>
            <person name="Wu L."/>
            <person name="Ma J."/>
        </authorList>
    </citation>
    <scope>NUCLEOTIDE SEQUENCE [LARGE SCALE GENOMIC DNA]</scope>
    <source>
        <strain evidence="3">JCM 6242</strain>
    </source>
</reference>
<evidence type="ECO:0000313" key="3">
    <source>
        <dbReference type="Proteomes" id="UP001500831"/>
    </source>
</evidence>
<evidence type="ECO:0000256" key="1">
    <source>
        <dbReference type="SAM" id="MobiDB-lite"/>
    </source>
</evidence>
<dbReference type="Proteomes" id="UP001500831">
    <property type="component" value="Unassembled WGS sequence"/>
</dbReference>
<keyword evidence="3" id="KW-1185">Reference proteome</keyword>
<sequence>MGTVAGRVPFGDVGFDVAERSTVSAWSPPPPRGRSLLAAGGVVPVRRHPRAAQTIRCCPAKAGRKAGASDLPPLLEPAFRFAGQETVMSSRRMETMRGSGTLALFSSRP</sequence>